<protein>
    <submittedName>
        <fullName evidence="1">Uncharacterized protein</fullName>
    </submittedName>
</protein>
<accession>A0A818ZFT8</accession>
<evidence type="ECO:0000313" key="2">
    <source>
        <dbReference type="Proteomes" id="UP000663872"/>
    </source>
</evidence>
<proteinExistence type="predicted"/>
<reference evidence="1" key="1">
    <citation type="submission" date="2021-02" db="EMBL/GenBank/DDBJ databases">
        <authorList>
            <person name="Nowell W R."/>
        </authorList>
    </citation>
    <scope>NUCLEOTIDE SEQUENCE</scope>
</reference>
<dbReference type="AlphaFoldDB" id="A0A818ZFT8"/>
<comment type="caution">
    <text evidence="1">The sequence shown here is derived from an EMBL/GenBank/DDBJ whole genome shotgun (WGS) entry which is preliminary data.</text>
</comment>
<evidence type="ECO:0000313" key="1">
    <source>
        <dbReference type="EMBL" id="CAF3768449.1"/>
    </source>
</evidence>
<name>A0A818ZFT8_9BILA</name>
<gene>
    <name evidence="1" type="ORF">GRG538_LOCUS32360</name>
</gene>
<dbReference type="Proteomes" id="UP000663872">
    <property type="component" value="Unassembled WGS sequence"/>
</dbReference>
<sequence length="523" mass="61562">MSLKKSMWSCSFKLKKPHYTIQPGDRDDYQPKTLHRHNQQRRQFLPAFPNSLEQSMHRAPLLLANVSAQKLSTIELTRRTSAAFVDPFNPKFIQKVPSYIYIEFQNLYGPLKTRLNVDAAVLDYNLYRIYEIIDIFIAKYQFYEGFNVLFDHHFQLPIHDQHLRMLKQSELIILLEFFLQIDVDVFNMKTCIFYKTDHQSPSINSLFLTDETIEYNYDMKPCGRLFCRVCQSNEDQCSQQMIEFSTSGHKHRFVNGYEAILNCPANCRTSNIIYVLTCTCGEYDYIGSTQHTLDDVIEYHRQNANRIIIEYLLNGEPFSNKCTCIPNEFHKQRANKMRLYQHLTHCSKALQLFLEDNPEYGCFIPMRMNEAQFDDLSYATLTQVDNETQNSMKIDAYLTRVPKPPVDFSFSKRQQNEQRHFFQKFNCKQHFSYSTLDFYHATIVAVLPDHCSTMLRHMIEILFITHAETKLNSMNLYTGDNNHLYGVPYKSDRIWCDNLSYPTLDGLASSKNSTTFYKLDEHL</sequence>
<dbReference type="EMBL" id="CAJNYT010005705">
    <property type="protein sequence ID" value="CAF3768449.1"/>
    <property type="molecule type" value="Genomic_DNA"/>
</dbReference>
<organism evidence="1 2">
    <name type="scientific">Rotaria socialis</name>
    <dbReference type="NCBI Taxonomy" id="392032"/>
    <lineage>
        <taxon>Eukaryota</taxon>
        <taxon>Metazoa</taxon>
        <taxon>Spiralia</taxon>
        <taxon>Gnathifera</taxon>
        <taxon>Rotifera</taxon>
        <taxon>Eurotatoria</taxon>
        <taxon>Bdelloidea</taxon>
        <taxon>Philodinida</taxon>
        <taxon>Philodinidae</taxon>
        <taxon>Rotaria</taxon>
    </lineage>
</organism>